<sequence>MSAPRRNGQLSSCEPCRKSKLRCDHSTPTCKRCERRGKSDLCVYHPAPLTKPRQSGQILKATQKTTNLQPLLCAKTISVTSLGSSASVSLLGAAQFPNISKRHLSGSGFLGPTSYSGSVFSNEVELELGGRAPFSQTDTPIDPQRVNQGAQVLSLIEHLDLYEKLTENRNKIVPGWIFGPPFLMPLFAQLRASYRNATAGSDNKYARLLDLSRVLFKNSAVPIETKSSMSICDYLSQFTLRWDMIGLVFAVAGSATFQVPQQELDGIFKDSPGTTKEGLRQMTFQATEACLQFCNDLGIISDPLSWTMVQHTIFLSSLHGSCGKSRFYRLNIVPDHRTWQMLGDLTTMVFALGLHQPAADSDIPFFLGEIRKRAMVAAYALDKDIATCLGRPPRICWRYCNIQFPLDLSFEEVVAEPLVREAALQQLDAAGWNKDGRLDKGARGRGVLIVSLFRESVLEVSLSHELDGLENRVLEVCRRSDEYRLGLPAHLQWTDEKEDLSLASLHLEFVYQRFLLCQTLFKRIGKGLDLLISTSSEIITLLLKMISMHSRLGSVPPSVKWDLCYIGLPAAGALSIELLRRSQTHSLTSLTASSAPFPRSEIIQKLSVFIAQFNTFVPQNEGDYEISNRGQKVISQALDRVLSGVPSSISASEDMVSDGATIGDDVEFMAFLENFDWEQEARLAFC</sequence>
<accession>A0A8T8XHN3</accession>
<dbReference type="GO" id="GO:0005634">
    <property type="term" value="C:nucleus"/>
    <property type="evidence" value="ECO:0007669"/>
    <property type="project" value="UniProtKB-SubCell"/>
</dbReference>
<feature type="domain" description="Zn(2)-C6 fungal-type" evidence="7">
    <location>
        <begin position="12"/>
        <end position="44"/>
    </location>
</feature>
<dbReference type="Gene3D" id="4.10.240.10">
    <property type="entry name" value="Zn(2)-C6 fungal-type DNA-binding domain"/>
    <property type="match status" value="1"/>
</dbReference>
<dbReference type="EMBL" id="KZ824771">
    <property type="protein sequence ID" value="RAH86862.1"/>
    <property type="molecule type" value="Genomic_DNA"/>
</dbReference>
<keyword evidence="4" id="KW-0238">DNA-binding</keyword>
<keyword evidence="2" id="KW-0479">Metal-binding</keyword>
<gene>
    <name evidence="8" type="ORF">BO86DRAFT_351993</name>
</gene>
<evidence type="ECO:0000256" key="2">
    <source>
        <dbReference type="ARBA" id="ARBA00022723"/>
    </source>
</evidence>
<keyword evidence="3" id="KW-0805">Transcription regulation</keyword>
<keyword evidence="6" id="KW-0539">Nucleus</keyword>
<dbReference type="Pfam" id="PF00172">
    <property type="entry name" value="Zn_clus"/>
    <property type="match status" value="1"/>
</dbReference>
<keyword evidence="5" id="KW-0804">Transcription</keyword>
<evidence type="ECO:0000256" key="4">
    <source>
        <dbReference type="ARBA" id="ARBA00023125"/>
    </source>
</evidence>
<dbReference type="PROSITE" id="PS50048">
    <property type="entry name" value="ZN2_CY6_FUNGAL_2"/>
    <property type="match status" value="1"/>
</dbReference>
<dbReference type="GeneID" id="37173146"/>
<dbReference type="InterPro" id="IPR001138">
    <property type="entry name" value="Zn2Cys6_DnaBD"/>
</dbReference>
<evidence type="ECO:0000256" key="5">
    <source>
        <dbReference type="ARBA" id="ARBA00023163"/>
    </source>
</evidence>
<dbReference type="OrthoDB" id="4898680at2759"/>
<dbReference type="InterPro" id="IPR036864">
    <property type="entry name" value="Zn2-C6_fun-type_DNA-bd_sf"/>
</dbReference>
<evidence type="ECO:0000256" key="1">
    <source>
        <dbReference type="ARBA" id="ARBA00004123"/>
    </source>
</evidence>
<dbReference type="SMART" id="SM00906">
    <property type="entry name" value="Fungal_trans"/>
    <property type="match status" value="1"/>
</dbReference>
<dbReference type="CDD" id="cd12148">
    <property type="entry name" value="fungal_TF_MHR"/>
    <property type="match status" value="1"/>
</dbReference>
<evidence type="ECO:0000313" key="8">
    <source>
        <dbReference type="EMBL" id="RAH86862.1"/>
    </source>
</evidence>
<keyword evidence="9" id="KW-1185">Reference proteome</keyword>
<dbReference type="GO" id="GO:0003677">
    <property type="term" value="F:DNA binding"/>
    <property type="evidence" value="ECO:0007669"/>
    <property type="project" value="UniProtKB-KW"/>
</dbReference>
<dbReference type="GO" id="GO:0000981">
    <property type="term" value="F:DNA-binding transcription factor activity, RNA polymerase II-specific"/>
    <property type="evidence" value="ECO:0007669"/>
    <property type="project" value="InterPro"/>
</dbReference>
<evidence type="ECO:0000313" key="9">
    <source>
        <dbReference type="Proteomes" id="UP000249497"/>
    </source>
</evidence>
<dbReference type="Pfam" id="PF04082">
    <property type="entry name" value="Fungal_trans"/>
    <property type="match status" value="1"/>
</dbReference>
<dbReference type="SUPFAM" id="SSF57701">
    <property type="entry name" value="Zn2/Cys6 DNA-binding domain"/>
    <property type="match status" value="1"/>
</dbReference>
<dbReference type="GO" id="GO:0006351">
    <property type="term" value="P:DNA-templated transcription"/>
    <property type="evidence" value="ECO:0007669"/>
    <property type="project" value="InterPro"/>
</dbReference>
<dbReference type="CDD" id="cd00067">
    <property type="entry name" value="GAL4"/>
    <property type="match status" value="1"/>
</dbReference>
<dbReference type="PANTHER" id="PTHR31001">
    <property type="entry name" value="UNCHARACTERIZED TRANSCRIPTIONAL REGULATORY PROTEIN"/>
    <property type="match status" value="1"/>
</dbReference>
<dbReference type="PROSITE" id="PS00463">
    <property type="entry name" value="ZN2_CY6_FUNGAL_1"/>
    <property type="match status" value="1"/>
</dbReference>
<name>A0A8T8XHN3_ASPJA</name>
<dbReference type="SMART" id="SM00066">
    <property type="entry name" value="GAL4"/>
    <property type="match status" value="1"/>
</dbReference>
<evidence type="ECO:0000259" key="7">
    <source>
        <dbReference type="PROSITE" id="PS50048"/>
    </source>
</evidence>
<reference evidence="8 9" key="1">
    <citation type="submission" date="2018-02" db="EMBL/GenBank/DDBJ databases">
        <title>The genomes of Aspergillus section Nigri reveals drivers in fungal speciation.</title>
        <authorList>
            <consortium name="DOE Joint Genome Institute"/>
            <person name="Vesth T.C."/>
            <person name="Nybo J."/>
            <person name="Theobald S."/>
            <person name="Brandl J."/>
            <person name="Frisvad J.C."/>
            <person name="Nielsen K.F."/>
            <person name="Lyhne E.K."/>
            <person name="Kogle M.E."/>
            <person name="Kuo A."/>
            <person name="Riley R."/>
            <person name="Clum A."/>
            <person name="Nolan M."/>
            <person name="Lipzen A."/>
            <person name="Salamov A."/>
            <person name="Henrissat B."/>
            <person name="Wiebenga A."/>
            <person name="De vries R.P."/>
            <person name="Grigoriev I.V."/>
            <person name="Mortensen U.H."/>
            <person name="Andersen M.R."/>
            <person name="Baker S.E."/>
        </authorList>
    </citation>
    <scope>NUCLEOTIDE SEQUENCE [LARGE SCALE GENOMIC DNA]</scope>
    <source>
        <strain evidence="8 9">CBS 114.51</strain>
    </source>
</reference>
<organism evidence="8 9">
    <name type="scientific">Aspergillus japonicus CBS 114.51</name>
    <dbReference type="NCBI Taxonomy" id="1448312"/>
    <lineage>
        <taxon>Eukaryota</taxon>
        <taxon>Fungi</taxon>
        <taxon>Dikarya</taxon>
        <taxon>Ascomycota</taxon>
        <taxon>Pezizomycotina</taxon>
        <taxon>Eurotiomycetes</taxon>
        <taxon>Eurotiomycetidae</taxon>
        <taxon>Eurotiales</taxon>
        <taxon>Aspergillaceae</taxon>
        <taxon>Aspergillus</taxon>
        <taxon>Aspergillus subgen. Circumdati</taxon>
    </lineage>
</organism>
<evidence type="ECO:0000256" key="3">
    <source>
        <dbReference type="ARBA" id="ARBA00023015"/>
    </source>
</evidence>
<dbReference type="PANTHER" id="PTHR31001:SF53">
    <property type="entry name" value="ZN(II)2CYS6 TRANSCRIPTION FACTOR (EUROFUNG)"/>
    <property type="match status" value="1"/>
</dbReference>
<comment type="subcellular location">
    <subcellularLocation>
        <location evidence="1">Nucleus</location>
    </subcellularLocation>
</comment>
<dbReference type="GO" id="GO:0009893">
    <property type="term" value="P:positive regulation of metabolic process"/>
    <property type="evidence" value="ECO:0007669"/>
    <property type="project" value="UniProtKB-ARBA"/>
</dbReference>
<dbReference type="AlphaFoldDB" id="A0A8T8XHN3"/>
<proteinExistence type="predicted"/>
<protein>
    <recommendedName>
        <fullName evidence="7">Zn(2)-C6 fungal-type domain-containing protein</fullName>
    </recommendedName>
</protein>
<dbReference type="Proteomes" id="UP000249497">
    <property type="component" value="Unassembled WGS sequence"/>
</dbReference>
<dbReference type="InterPro" id="IPR007219">
    <property type="entry name" value="XnlR_reg_dom"/>
</dbReference>
<evidence type="ECO:0000256" key="6">
    <source>
        <dbReference type="ARBA" id="ARBA00023242"/>
    </source>
</evidence>
<dbReference type="GO" id="GO:0008270">
    <property type="term" value="F:zinc ion binding"/>
    <property type="evidence" value="ECO:0007669"/>
    <property type="project" value="InterPro"/>
</dbReference>
<dbReference type="RefSeq" id="XP_025532756.1">
    <property type="nucleotide sequence ID" value="XM_025669454.1"/>
</dbReference>
<dbReference type="InterPro" id="IPR050613">
    <property type="entry name" value="Sec_Metabolite_Reg"/>
</dbReference>